<feature type="transmembrane region" description="Helical" evidence="9">
    <location>
        <begin position="20"/>
        <end position="45"/>
    </location>
</feature>
<dbReference type="AlphaFoldDB" id="A0A9P6GXC4"/>
<evidence type="ECO:0000256" key="9">
    <source>
        <dbReference type="SAM" id="Phobius"/>
    </source>
</evidence>
<feature type="transmembrane region" description="Helical" evidence="9">
    <location>
        <begin position="269"/>
        <end position="291"/>
    </location>
</feature>
<gene>
    <name evidence="11" type="ORF">NGRA_2100</name>
</gene>
<evidence type="ECO:0000256" key="7">
    <source>
        <dbReference type="ARBA" id="ARBA00023136"/>
    </source>
</evidence>
<evidence type="ECO:0000256" key="5">
    <source>
        <dbReference type="ARBA" id="ARBA00022970"/>
    </source>
</evidence>
<protein>
    <recommendedName>
        <fullName evidence="10">Amino acid transporter transmembrane domain-containing protein</fullName>
    </recommendedName>
</protein>
<comment type="similarity">
    <text evidence="2">Belongs to the amino acid/polyamine transporter 2 family.</text>
</comment>
<evidence type="ECO:0000256" key="8">
    <source>
        <dbReference type="SAM" id="Coils"/>
    </source>
</evidence>
<feature type="transmembrane region" description="Helical" evidence="9">
    <location>
        <begin position="131"/>
        <end position="150"/>
    </location>
</feature>
<reference evidence="11 12" key="1">
    <citation type="journal article" date="2020" name="Genome Biol. Evol.">
        <title>Comparative genomics of strictly vertically transmitted, feminizing microsporidia endosymbionts of amphipod crustaceans.</title>
        <authorList>
            <person name="Cormier A."/>
            <person name="Chebbi M.A."/>
            <person name="Giraud I."/>
            <person name="Wattier R."/>
            <person name="Teixeira M."/>
            <person name="Gilbert C."/>
            <person name="Rigaud T."/>
            <person name="Cordaux R."/>
        </authorList>
    </citation>
    <scope>NUCLEOTIDE SEQUENCE [LARGE SCALE GENOMIC DNA]</scope>
    <source>
        <strain evidence="11 12">Ou3-Ou53</strain>
    </source>
</reference>
<feature type="transmembrane region" description="Helical" evidence="9">
    <location>
        <begin position="240"/>
        <end position="257"/>
    </location>
</feature>
<dbReference type="GO" id="GO:0016020">
    <property type="term" value="C:membrane"/>
    <property type="evidence" value="ECO:0007669"/>
    <property type="project" value="UniProtKB-SubCell"/>
</dbReference>
<evidence type="ECO:0000313" key="12">
    <source>
        <dbReference type="Proteomes" id="UP000740883"/>
    </source>
</evidence>
<organism evidence="11 12">
    <name type="scientific">Nosema granulosis</name>
    <dbReference type="NCBI Taxonomy" id="83296"/>
    <lineage>
        <taxon>Eukaryota</taxon>
        <taxon>Fungi</taxon>
        <taxon>Fungi incertae sedis</taxon>
        <taxon>Microsporidia</taxon>
        <taxon>Nosematidae</taxon>
        <taxon>Nosema</taxon>
    </lineage>
</organism>
<evidence type="ECO:0000256" key="1">
    <source>
        <dbReference type="ARBA" id="ARBA00004141"/>
    </source>
</evidence>
<feature type="transmembrane region" description="Helical" evidence="9">
    <location>
        <begin position="200"/>
        <end position="220"/>
    </location>
</feature>
<keyword evidence="3" id="KW-0813">Transport</keyword>
<accession>A0A9P6GXC4</accession>
<evidence type="ECO:0000313" key="11">
    <source>
        <dbReference type="EMBL" id="KAF9762327.1"/>
    </source>
</evidence>
<comment type="caution">
    <text evidence="11">The sequence shown here is derived from an EMBL/GenBank/DDBJ whole genome shotgun (WGS) entry which is preliminary data.</text>
</comment>
<sequence>MVTAMLGMGMYYTPYSFSQSGTLLGVFLLACVMVITNVSIFSLLICAKKVTAIRNENVVDLGNVNKEEMEEIKLDETEEIKLEEMEKMKLEETVEVELEETKEEVNKKTMPVKEVTYANIISEIRKYGENFINYALILNGCATCILYQKFFAEKIAFLFGAIRGEGFWHMYYALGLIASSIPLLFASLKSNITDYGFLSNANVFIIVLIGLTIGLSSFIFPEFIISHVPNSDKGDIPFTISNFIFAMSCQVNVVLIFNNLKDKSTKNLALLAIIAPLINFLIYSLIGIGGARLLGENTTKQDIIETFSRVDSPIRIFIETNYPFLEWIPYLLSVLSIITLMVSFQFELAVVIKSIKTFNILKNSSERKGHILITLFCYVFMTLVNLIPKISLNILFVLIGDLILVPLGFIIPFVYLIYFYGKRGWWVKFGSCFIMMLGASFTIYDLYRNIFGLFAPNNSSNDIIFESTISSILSETITDTLNTTD</sequence>
<keyword evidence="12" id="KW-1185">Reference proteome</keyword>
<keyword evidence="8" id="KW-0175">Coiled coil</keyword>
<evidence type="ECO:0000256" key="3">
    <source>
        <dbReference type="ARBA" id="ARBA00022448"/>
    </source>
</evidence>
<keyword evidence="4 9" id="KW-0812">Transmembrane</keyword>
<feature type="coiled-coil region" evidence="8">
    <location>
        <begin position="66"/>
        <end position="100"/>
    </location>
</feature>
<dbReference type="PANTHER" id="PTHR22950">
    <property type="entry name" value="AMINO ACID TRANSPORTER"/>
    <property type="match status" value="1"/>
</dbReference>
<feature type="domain" description="Amino acid transporter transmembrane" evidence="10">
    <location>
        <begin position="115"/>
        <end position="444"/>
    </location>
</feature>
<evidence type="ECO:0000256" key="4">
    <source>
        <dbReference type="ARBA" id="ARBA00022692"/>
    </source>
</evidence>
<dbReference type="InterPro" id="IPR013057">
    <property type="entry name" value="AA_transpt_TM"/>
</dbReference>
<evidence type="ECO:0000259" key="10">
    <source>
        <dbReference type="Pfam" id="PF01490"/>
    </source>
</evidence>
<feature type="transmembrane region" description="Helical" evidence="9">
    <location>
        <begin position="371"/>
        <end position="388"/>
    </location>
</feature>
<evidence type="ECO:0000256" key="2">
    <source>
        <dbReference type="ARBA" id="ARBA00008066"/>
    </source>
</evidence>
<keyword evidence="5" id="KW-0029">Amino-acid transport</keyword>
<feature type="transmembrane region" description="Helical" evidence="9">
    <location>
        <begin position="394"/>
        <end position="418"/>
    </location>
</feature>
<name>A0A9P6GXC4_9MICR</name>
<dbReference type="EMBL" id="SBJO01000186">
    <property type="protein sequence ID" value="KAF9762327.1"/>
    <property type="molecule type" value="Genomic_DNA"/>
</dbReference>
<dbReference type="Proteomes" id="UP000740883">
    <property type="component" value="Unassembled WGS sequence"/>
</dbReference>
<feature type="transmembrane region" description="Helical" evidence="9">
    <location>
        <begin position="170"/>
        <end position="188"/>
    </location>
</feature>
<keyword evidence="6 9" id="KW-1133">Transmembrane helix</keyword>
<dbReference type="Pfam" id="PF01490">
    <property type="entry name" value="Aa_trans"/>
    <property type="match status" value="1"/>
</dbReference>
<dbReference type="PANTHER" id="PTHR22950:SF458">
    <property type="entry name" value="SODIUM-COUPLED NEUTRAL AMINO ACID TRANSPORTER 11-RELATED"/>
    <property type="match status" value="1"/>
</dbReference>
<comment type="subcellular location">
    <subcellularLocation>
        <location evidence="1">Membrane</location>
        <topology evidence="1">Multi-pass membrane protein</topology>
    </subcellularLocation>
</comment>
<dbReference type="GO" id="GO:0015179">
    <property type="term" value="F:L-amino acid transmembrane transporter activity"/>
    <property type="evidence" value="ECO:0007669"/>
    <property type="project" value="TreeGrafter"/>
</dbReference>
<feature type="transmembrane region" description="Helical" evidence="9">
    <location>
        <begin position="327"/>
        <end position="350"/>
    </location>
</feature>
<proteinExistence type="inferred from homology"/>
<evidence type="ECO:0000256" key="6">
    <source>
        <dbReference type="ARBA" id="ARBA00022989"/>
    </source>
</evidence>
<keyword evidence="7 9" id="KW-0472">Membrane</keyword>
<feature type="transmembrane region" description="Helical" evidence="9">
    <location>
        <begin position="425"/>
        <end position="444"/>
    </location>
</feature>